<evidence type="ECO:0000256" key="6">
    <source>
        <dbReference type="ARBA" id="ARBA00047939"/>
    </source>
</evidence>
<evidence type="ECO:0000256" key="7">
    <source>
        <dbReference type="ARBA" id="ARBA00048696"/>
    </source>
</evidence>
<dbReference type="GO" id="GO:0051302">
    <property type="term" value="P:regulation of cell division"/>
    <property type="evidence" value="ECO:0007669"/>
    <property type="project" value="TreeGrafter"/>
</dbReference>
<evidence type="ECO:0000259" key="8">
    <source>
        <dbReference type="PROSITE" id="PS51459"/>
    </source>
</evidence>
<comment type="catalytic activity">
    <reaction evidence="6">
        <text>L-threonyl-[protein] + ATP = 3-O-(5'-adenylyl)-L-threonyl-[protein] + diphosphate</text>
        <dbReference type="Rhea" id="RHEA:54292"/>
        <dbReference type="Rhea" id="RHEA-COMP:11060"/>
        <dbReference type="Rhea" id="RHEA-COMP:13847"/>
        <dbReference type="ChEBI" id="CHEBI:30013"/>
        <dbReference type="ChEBI" id="CHEBI:30616"/>
        <dbReference type="ChEBI" id="CHEBI:33019"/>
        <dbReference type="ChEBI" id="CHEBI:138113"/>
        <dbReference type="EC" id="2.7.7.108"/>
    </reaction>
</comment>
<keyword evidence="4" id="KW-0067">ATP-binding</keyword>
<keyword evidence="10" id="KW-1185">Reference proteome</keyword>
<proteinExistence type="predicted"/>
<evidence type="ECO:0000256" key="2">
    <source>
        <dbReference type="ARBA" id="ARBA00022695"/>
    </source>
</evidence>
<evidence type="ECO:0000313" key="10">
    <source>
        <dbReference type="Proteomes" id="UP000316406"/>
    </source>
</evidence>
<evidence type="ECO:0000313" key="9">
    <source>
        <dbReference type="EMBL" id="TSI12795.1"/>
    </source>
</evidence>
<evidence type="ECO:0000256" key="5">
    <source>
        <dbReference type="ARBA" id="ARBA00034531"/>
    </source>
</evidence>
<gene>
    <name evidence="9" type="ORF">FO013_18590</name>
</gene>
<dbReference type="AlphaFoldDB" id="A0A556C5Q0"/>
<evidence type="ECO:0000256" key="3">
    <source>
        <dbReference type="ARBA" id="ARBA00022741"/>
    </source>
</evidence>
<dbReference type="InterPro" id="IPR036597">
    <property type="entry name" value="Fido-like_dom_sf"/>
</dbReference>
<dbReference type="PANTHER" id="PTHR39560:SF1">
    <property type="entry name" value="PROTEIN ADENYLYLTRANSFERASE FIC-RELATED"/>
    <property type="match status" value="1"/>
</dbReference>
<sequence>MPPLTPKEQARWDSYLPYEDQRVLLNIPEITSYEAWKQAEYSHAEDQLVDIASGAIEIPATFDVDHAKAVHQALFDGFYEWAGECRQVPLSDGRIEFAPYDEIVSSLAEAGAHFKQHLEVGGDREAFIIAACEATARWNYAHPFREGNGWTMKVVLD</sequence>
<dbReference type="GO" id="GO:0005524">
    <property type="term" value="F:ATP binding"/>
    <property type="evidence" value="ECO:0007669"/>
    <property type="project" value="UniProtKB-KW"/>
</dbReference>
<name>A0A556C5Q0_BREAU</name>
<accession>A0A556C5Q0</accession>
<dbReference type="Pfam" id="PF02661">
    <property type="entry name" value="Fic"/>
    <property type="match status" value="1"/>
</dbReference>
<evidence type="ECO:0000256" key="4">
    <source>
        <dbReference type="ARBA" id="ARBA00022840"/>
    </source>
</evidence>
<dbReference type="Proteomes" id="UP000316406">
    <property type="component" value="Unassembled WGS sequence"/>
</dbReference>
<dbReference type="EMBL" id="VLTK01000014">
    <property type="protein sequence ID" value="TSI12795.1"/>
    <property type="molecule type" value="Genomic_DNA"/>
</dbReference>
<dbReference type="OrthoDB" id="9813719at2"/>
<evidence type="ECO:0000256" key="1">
    <source>
        <dbReference type="ARBA" id="ARBA00022679"/>
    </source>
</evidence>
<comment type="caution">
    <text evidence="9">The sequence shown here is derived from an EMBL/GenBank/DDBJ whole genome shotgun (WGS) entry which is preliminary data.</text>
</comment>
<comment type="catalytic activity">
    <reaction evidence="7">
        <text>L-tyrosyl-[protein] + ATP = O-(5'-adenylyl)-L-tyrosyl-[protein] + diphosphate</text>
        <dbReference type="Rhea" id="RHEA:54288"/>
        <dbReference type="Rhea" id="RHEA-COMP:10136"/>
        <dbReference type="Rhea" id="RHEA-COMP:13846"/>
        <dbReference type="ChEBI" id="CHEBI:30616"/>
        <dbReference type="ChEBI" id="CHEBI:33019"/>
        <dbReference type="ChEBI" id="CHEBI:46858"/>
        <dbReference type="ChEBI" id="CHEBI:83624"/>
        <dbReference type="EC" id="2.7.7.108"/>
    </reaction>
</comment>
<keyword evidence="1" id="KW-0808">Transferase</keyword>
<dbReference type="SUPFAM" id="SSF140931">
    <property type="entry name" value="Fic-like"/>
    <property type="match status" value="1"/>
</dbReference>
<dbReference type="InterPro" id="IPR003812">
    <property type="entry name" value="Fido"/>
</dbReference>
<dbReference type="Gene3D" id="1.10.3290.10">
    <property type="entry name" value="Fido-like domain"/>
    <property type="match status" value="1"/>
</dbReference>
<organism evidence="9 10">
    <name type="scientific">Brevibacterium aurantiacum</name>
    <dbReference type="NCBI Taxonomy" id="273384"/>
    <lineage>
        <taxon>Bacteria</taxon>
        <taxon>Bacillati</taxon>
        <taxon>Actinomycetota</taxon>
        <taxon>Actinomycetes</taxon>
        <taxon>Micrococcales</taxon>
        <taxon>Brevibacteriaceae</taxon>
        <taxon>Brevibacterium</taxon>
    </lineage>
</organism>
<protein>
    <recommendedName>
        <fullName evidence="5">protein adenylyltransferase</fullName>
        <ecNumber evidence="5">2.7.7.108</ecNumber>
    </recommendedName>
</protein>
<dbReference type="EC" id="2.7.7.108" evidence="5"/>
<feature type="domain" description="Fido" evidence="8">
    <location>
        <begin position="62"/>
        <end position="157"/>
    </location>
</feature>
<keyword evidence="2" id="KW-0548">Nucleotidyltransferase</keyword>
<dbReference type="PANTHER" id="PTHR39560">
    <property type="entry name" value="PROTEIN ADENYLYLTRANSFERASE FIC-RELATED"/>
    <property type="match status" value="1"/>
</dbReference>
<keyword evidence="3" id="KW-0547">Nucleotide-binding</keyword>
<reference evidence="9 10" key="1">
    <citation type="submission" date="2019-07" db="EMBL/GenBank/DDBJ databases">
        <title>Draft genome sequence of Brevibacterium aurantiacum XU54 isolated from Xinjiang China.</title>
        <authorList>
            <person name="Xu X."/>
        </authorList>
    </citation>
    <scope>NUCLEOTIDE SEQUENCE [LARGE SCALE GENOMIC DNA]</scope>
    <source>
        <strain evidence="9 10">XU54</strain>
    </source>
</reference>
<dbReference type="GO" id="GO:0070733">
    <property type="term" value="F:AMPylase activity"/>
    <property type="evidence" value="ECO:0007669"/>
    <property type="project" value="UniProtKB-EC"/>
</dbReference>
<dbReference type="RefSeq" id="WP_143924056.1">
    <property type="nucleotide sequence ID" value="NZ_VLTK01000014.1"/>
</dbReference>
<dbReference type="PROSITE" id="PS51459">
    <property type="entry name" value="FIDO"/>
    <property type="match status" value="1"/>
</dbReference>